<feature type="transmembrane region" description="Helical" evidence="1">
    <location>
        <begin position="20"/>
        <end position="46"/>
    </location>
</feature>
<dbReference type="OrthoDB" id="4559844at2"/>
<dbReference type="Proteomes" id="UP000244928">
    <property type="component" value="Chromosome"/>
</dbReference>
<dbReference type="RefSeq" id="WP_108847022.1">
    <property type="nucleotide sequence ID" value="NZ_CP015449.1"/>
</dbReference>
<keyword evidence="3" id="KW-1185">Reference proteome</keyword>
<accession>A0A2S1R684</accession>
<keyword evidence="1" id="KW-0472">Membrane</keyword>
<organism evidence="2 3">
    <name type="scientific">Dietzia lutea</name>
    <dbReference type="NCBI Taxonomy" id="546160"/>
    <lineage>
        <taxon>Bacteria</taxon>
        <taxon>Bacillati</taxon>
        <taxon>Actinomycetota</taxon>
        <taxon>Actinomycetes</taxon>
        <taxon>Mycobacteriales</taxon>
        <taxon>Dietziaceae</taxon>
        <taxon>Dietzia</taxon>
    </lineage>
</organism>
<evidence type="ECO:0000256" key="1">
    <source>
        <dbReference type="SAM" id="Phobius"/>
    </source>
</evidence>
<protein>
    <submittedName>
        <fullName evidence="2">Uncharacterized protein</fullName>
    </submittedName>
</protein>
<reference evidence="2 3" key="1">
    <citation type="submission" date="2016-04" db="EMBL/GenBank/DDBJ databases">
        <title>Complete genome sequence of Dietzia lutea YIM 80766T, a strain isolated from desert soil in Egypt.</title>
        <authorList>
            <person name="Zhao J."/>
            <person name="Hu B."/>
            <person name="Geng S."/>
            <person name="Nie Y."/>
            <person name="Tang Y."/>
        </authorList>
    </citation>
    <scope>NUCLEOTIDE SEQUENCE [LARGE SCALE GENOMIC DNA]</scope>
    <source>
        <strain evidence="2 3">YIM 80766</strain>
    </source>
</reference>
<dbReference type="KEGG" id="dlu:A6035_05870"/>
<dbReference type="AlphaFoldDB" id="A0A2S1R684"/>
<evidence type="ECO:0000313" key="2">
    <source>
        <dbReference type="EMBL" id="AWH91761.1"/>
    </source>
</evidence>
<sequence length="69" mass="7856">MTAFLQFWDRVELWLATLPFPLQVAIMLAMGVPLFLLAAVAVEWIADLLVQRFRSLVAPRTVETGKEVR</sequence>
<evidence type="ECO:0000313" key="3">
    <source>
        <dbReference type="Proteomes" id="UP000244928"/>
    </source>
</evidence>
<dbReference type="EMBL" id="CP015449">
    <property type="protein sequence ID" value="AWH91761.1"/>
    <property type="molecule type" value="Genomic_DNA"/>
</dbReference>
<proteinExistence type="predicted"/>
<keyword evidence="1" id="KW-0812">Transmembrane</keyword>
<keyword evidence="1" id="KW-1133">Transmembrane helix</keyword>
<name>A0A2S1R684_9ACTN</name>
<gene>
    <name evidence="2" type="ORF">A6035_05870</name>
</gene>